<dbReference type="EMBL" id="CP017641">
    <property type="protein sequence ID" value="APZ91789.1"/>
    <property type="molecule type" value="Genomic_DNA"/>
</dbReference>
<keyword evidence="1" id="KW-0472">Membrane</keyword>
<name>A0A1P8WCL9_9PLAN</name>
<evidence type="ECO:0000256" key="1">
    <source>
        <dbReference type="SAM" id="Phobius"/>
    </source>
</evidence>
<evidence type="ECO:0000313" key="3">
    <source>
        <dbReference type="Proteomes" id="UP000187735"/>
    </source>
</evidence>
<dbReference type="KEGG" id="fmr:Fuma_01383"/>
<evidence type="ECO:0000313" key="2">
    <source>
        <dbReference type="EMBL" id="APZ91789.1"/>
    </source>
</evidence>
<gene>
    <name evidence="2" type="ORF">Fuma_01383</name>
</gene>
<proteinExistence type="predicted"/>
<dbReference type="STRING" id="1891926.Fuma_01383"/>
<feature type="transmembrane region" description="Helical" evidence="1">
    <location>
        <begin position="64"/>
        <end position="85"/>
    </location>
</feature>
<sequence>MDSETSRLNSTWEPIPRSKCRQLASAGALGSDILKTVIFFGGVVLSILVCAKVFGRPAPLYKDPVWWVCTIVLIAGPFLSLEWMLNRLHRRKTAVDQPGTCLLRNFLRQTGGTKRYLVRTVQGRNGAICFHIGESSCLGNSPGKGSCDHPGSSRSSPTIARP</sequence>
<keyword evidence="3" id="KW-1185">Reference proteome</keyword>
<organism evidence="2 3">
    <name type="scientific">Fuerstiella marisgermanici</name>
    <dbReference type="NCBI Taxonomy" id="1891926"/>
    <lineage>
        <taxon>Bacteria</taxon>
        <taxon>Pseudomonadati</taxon>
        <taxon>Planctomycetota</taxon>
        <taxon>Planctomycetia</taxon>
        <taxon>Planctomycetales</taxon>
        <taxon>Planctomycetaceae</taxon>
        <taxon>Fuerstiella</taxon>
    </lineage>
</organism>
<protein>
    <submittedName>
        <fullName evidence="2">Uncharacterized protein</fullName>
    </submittedName>
</protein>
<dbReference type="Proteomes" id="UP000187735">
    <property type="component" value="Chromosome"/>
</dbReference>
<feature type="transmembrane region" description="Helical" evidence="1">
    <location>
        <begin position="37"/>
        <end position="58"/>
    </location>
</feature>
<reference evidence="2 3" key="1">
    <citation type="journal article" date="2016" name="Front. Microbiol.">
        <title>Fuerstia marisgermanicae gen. nov., sp. nov., an Unusual Member of the Phylum Planctomycetes from the German Wadden Sea.</title>
        <authorList>
            <person name="Kohn T."/>
            <person name="Heuer A."/>
            <person name="Jogler M."/>
            <person name="Vollmers J."/>
            <person name="Boedeker C."/>
            <person name="Bunk B."/>
            <person name="Rast P."/>
            <person name="Borchert D."/>
            <person name="Glockner I."/>
            <person name="Freese H.M."/>
            <person name="Klenk H.P."/>
            <person name="Overmann J."/>
            <person name="Kaster A.K."/>
            <person name="Rohde M."/>
            <person name="Wiegand S."/>
            <person name="Jogler C."/>
        </authorList>
    </citation>
    <scope>NUCLEOTIDE SEQUENCE [LARGE SCALE GENOMIC DNA]</scope>
    <source>
        <strain evidence="2 3">NH11</strain>
    </source>
</reference>
<keyword evidence="1" id="KW-0812">Transmembrane</keyword>
<accession>A0A1P8WCL9</accession>
<dbReference type="AlphaFoldDB" id="A0A1P8WCL9"/>
<keyword evidence="1" id="KW-1133">Transmembrane helix</keyword>